<keyword evidence="1" id="KW-0233">DNA recombination</keyword>
<comment type="caution">
    <text evidence="2">The sequence shown here is derived from an EMBL/GenBank/DDBJ whole genome shotgun (WGS) entry which is preliminary data.</text>
</comment>
<dbReference type="GO" id="GO:0003677">
    <property type="term" value="F:DNA binding"/>
    <property type="evidence" value="ECO:0007669"/>
    <property type="project" value="InterPro"/>
</dbReference>
<dbReference type="OrthoDB" id="3175606at2"/>
<evidence type="ECO:0000256" key="1">
    <source>
        <dbReference type="ARBA" id="ARBA00023172"/>
    </source>
</evidence>
<evidence type="ECO:0000313" key="2">
    <source>
        <dbReference type="EMBL" id="GGO27170.1"/>
    </source>
</evidence>
<dbReference type="Proteomes" id="UP000653480">
    <property type="component" value="Unassembled WGS sequence"/>
</dbReference>
<protein>
    <submittedName>
        <fullName evidence="2">Uncharacterized protein</fullName>
    </submittedName>
</protein>
<gene>
    <name evidence="2" type="ORF">GCM10011574_60310</name>
</gene>
<organism evidence="2 3">
    <name type="scientific">Microbispora bryophytorum</name>
    <dbReference type="NCBI Taxonomy" id="1460882"/>
    <lineage>
        <taxon>Bacteria</taxon>
        <taxon>Bacillati</taxon>
        <taxon>Actinomycetota</taxon>
        <taxon>Actinomycetes</taxon>
        <taxon>Streptosporangiales</taxon>
        <taxon>Streptosporangiaceae</taxon>
        <taxon>Microbispora</taxon>
    </lineage>
</organism>
<keyword evidence="3" id="KW-1185">Reference proteome</keyword>
<dbReference type="GO" id="GO:0015074">
    <property type="term" value="P:DNA integration"/>
    <property type="evidence" value="ECO:0007669"/>
    <property type="project" value="InterPro"/>
</dbReference>
<name>A0A8H9H5A4_9ACTN</name>
<dbReference type="EMBL" id="BMMN01000015">
    <property type="protein sequence ID" value="GGO27170.1"/>
    <property type="molecule type" value="Genomic_DNA"/>
</dbReference>
<dbReference type="GO" id="GO:0006310">
    <property type="term" value="P:DNA recombination"/>
    <property type="evidence" value="ECO:0007669"/>
    <property type="project" value="UniProtKB-KW"/>
</dbReference>
<dbReference type="SUPFAM" id="SSF56349">
    <property type="entry name" value="DNA breaking-rejoining enzymes"/>
    <property type="match status" value="1"/>
</dbReference>
<accession>A0A8H9H5A4</accession>
<dbReference type="Gene3D" id="1.10.443.10">
    <property type="entry name" value="Intergrase catalytic core"/>
    <property type="match status" value="1"/>
</dbReference>
<dbReference type="InterPro" id="IPR011010">
    <property type="entry name" value="DNA_brk_join_enz"/>
</dbReference>
<evidence type="ECO:0000313" key="3">
    <source>
        <dbReference type="Proteomes" id="UP000653480"/>
    </source>
</evidence>
<proteinExistence type="predicted"/>
<dbReference type="AlphaFoldDB" id="A0A8H9H5A4"/>
<reference evidence="2" key="2">
    <citation type="submission" date="2020-09" db="EMBL/GenBank/DDBJ databases">
        <authorList>
            <person name="Sun Q."/>
            <person name="Zhou Y."/>
        </authorList>
    </citation>
    <scope>NUCLEOTIDE SEQUENCE</scope>
    <source>
        <strain evidence="2">CGMCC 4.7138</strain>
    </source>
</reference>
<sequence length="102" mass="10619">MLALLGAQGAADVPAAPRGPECCLDSSSGSYSPTCPHHTSIRALVDCCGTSTRFGSVPGLETSRFHDIRYTAVSLLLDLGVPPHVIREIVGDSAIEVTNGRV</sequence>
<reference evidence="2" key="1">
    <citation type="journal article" date="2014" name="Int. J. Syst. Evol. Microbiol.">
        <title>Complete genome sequence of Corynebacterium casei LMG S-19264T (=DSM 44701T), isolated from a smear-ripened cheese.</title>
        <authorList>
            <consortium name="US DOE Joint Genome Institute (JGI-PGF)"/>
            <person name="Walter F."/>
            <person name="Albersmeier A."/>
            <person name="Kalinowski J."/>
            <person name="Ruckert C."/>
        </authorList>
    </citation>
    <scope>NUCLEOTIDE SEQUENCE</scope>
    <source>
        <strain evidence="2">CGMCC 4.7138</strain>
    </source>
</reference>
<dbReference type="InterPro" id="IPR013762">
    <property type="entry name" value="Integrase-like_cat_sf"/>
</dbReference>